<dbReference type="InterPro" id="IPR036390">
    <property type="entry name" value="WH_DNA-bd_sf"/>
</dbReference>
<dbReference type="InterPro" id="IPR036388">
    <property type="entry name" value="WH-like_DNA-bd_sf"/>
</dbReference>
<dbReference type="PANTHER" id="PTHR24567:SF26">
    <property type="entry name" value="REGULATORY PROTEIN YEIL"/>
    <property type="match status" value="1"/>
</dbReference>
<reference evidence="6 7" key="1">
    <citation type="submission" date="2020-08" db="EMBL/GenBank/DDBJ databases">
        <title>Croceimicrobium hydrocarbonivorans gen. nov., sp. nov., a novel marine bacterium isolated from a bacterial consortium that degrades polyethylene terephthalate.</title>
        <authorList>
            <person name="Liu R."/>
        </authorList>
    </citation>
    <scope>NUCLEOTIDE SEQUENCE [LARGE SCALE GENOMIC DNA]</scope>
    <source>
        <strain evidence="6 7">A20-9</strain>
    </source>
</reference>
<dbReference type="EMBL" id="CP060139">
    <property type="protein sequence ID" value="QNR23050.1"/>
    <property type="molecule type" value="Genomic_DNA"/>
</dbReference>
<evidence type="ECO:0000256" key="1">
    <source>
        <dbReference type="ARBA" id="ARBA00023015"/>
    </source>
</evidence>
<evidence type="ECO:0000313" key="6">
    <source>
        <dbReference type="EMBL" id="QNR23050.1"/>
    </source>
</evidence>
<keyword evidence="3" id="KW-0804">Transcription</keyword>
<evidence type="ECO:0000313" key="7">
    <source>
        <dbReference type="Proteomes" id="UP000516305"/>
    </source>
</evidence>
<dbReference type="Pfam" id="PF13545">
    <property type="entry name" value="HTH_Crp_2"/>
    <property type="match status" value="1"/>
</dbReference>
<dbReference type="GO" id="GO:0005829">
    <property type="term" value="C:cytosol"/>
    <property type="evidence" value="ECO:0007669"/>
    <property type="project" value="TreeGrafter"/>
</dbReference>
<evidence type="ECO:0000259" key="4">
    <source>
        <dbReference type="PROSITE" id="PS50042"/>
    </source>
</evidence>
<dbReference type="PANTHER" id="PTHR24567">
    <property type="entry name" value="CRP FAMILY TRANSCRIPTIONAL REGULATORY PROTEIN"/>
    <property type="match status" value="1"/>
</dbReference>
<keyword evidence="2" id="KW-0238">DNA-binding</keyword>
<evidence type="ECO:0000259" key="5">
    <source>
        <dbReference type="PROSITE" id="PS51063"/>
    </source>
</evidence>
<keyword evidence="1" id="KW-0805">Transcription regulation</keyword>
<dbReference type="KEGG" id="chyd:H4K34_11750"/>
<feature type="domain" description="HTH crp-type" evidence="5">
    <location>
        <begin position="155"/>
        <end position="220"/>
    </location>
</feature>
<evidence type="ECO:0000256" key="2">
    <source>
        <dbReference type="ARBA" id="ARBA00023125"/>
    </source>
</evidence>
<feature type="domain" description="Cyclic nucleotide-binding" evidence="4">
    <location>
        <begin position="15"/>
        <end position="141"/>
    </location>
</feature>
<dbReference type="InterPro" id="IPR018490">
    <property type="entry name" value="cNMP-bd_dom_sf"/>
</dbReference>
<dbReference type="Proteomes" id="UP000516305">
    <property type="component" value="Chromosome"/>
</dbReference>
<dbReference type="SUPFAM" id="SSF46785">
    <property type="entry name" value="Winged helix' DNA-binding domain"/>
    <property type="match status" value="1"/>
</dbReference>
<sequence length="220" mass="25355">MADNQETQQSIKEVLKQNFPVFHNDQLLDRIAKEARVFHNDEESVVVELGDFPKWIPLVIKGAIKISRADTEGGEIFLYYLYPGQTCAMTLNCCMVDKPSEVRAIAEAGTEFIGLPRKALPQWMLEFEEWRQFTLESYNERYENLLATIDAIAFQKLDERLIGLLRDKSIALGSTAVEVTHKRLAEELHSSREVISRLLKQLEKIGKVRLMRNKVELLDF</sequence>
<dbReference type="InterPro" id="IPR000595">
    <property type="entry name" value="cNMP-bd_dom"/>
</dbReference>
<name>A0A7H0VBF2_9FLAO</name>
<dbReference type="Gene3D" id="2.60.120.10">
    <property type="entry name" value="Jelly Rolls"/>
    <property type="match status" value="1"/>
</dbReference>
<dbReference type="RefSeq" id="WP_210757587.1">
    <property type="nucleotide sequence ID" value="NZ_CP060139.1"/>
</dbReference>
<protein>
    <submittedName>
        <fullName evidence="6">Crp/Fnr family transcriptional regulator</fullName>
    </submittedName>
</protein>
<organism evidence="6 7">
    <name type="scientific">Croceimicrobium hydrocarbonivorans</name>
    <dbReference type="NCBI Taxonomy" id="2761580"/>
    <lineage>
        <taxon>Bacteria</taxon>
        <taxon>Pseudomonadati</taxon>
        <taxon>Bacteroidota</taxon>
        <taxon>Flavobacteriia</taxon>
        <taxon>Flavobacteriales</taxon>
        <taxon>Owenweeksiaceae</taxon>
        <taxon>Croceimicrobium</taxon>
    </lineage>
</organism>
<dbReference type="PROSITE" id="PS51063">
    <property type="entry name" value="HTH_CRP_2"/>
    <property type="match status" value="1"/>
</dbReference>
<gene>
    <name evidence="6" type="ORF">H4K34_11750</name>
</gene>
<accession>A0A7H0VBF2</accession>
<dbReference type="InterPro" id="IPR014710">
    <property type="entry name" value="RmlC-like_jellyroll"/>
</dbReference>
<dbReference type="Gene3D" id="1.10.10.10">
    <property type="entry name" value="Winged helix-like DNA-binding domain superfamily/Winged helix DNA-binding domain"/>
    <property type="match status" value="1"/>
</dbReference>
<dbReference type="InterPro" id="IPR012318">
    <property type="entry name" value="HTH_CRP"/>
</dbReference>
<evidence type="ECO:0000256" key="3">
    <source>
        <dbReference type="ARBA" id="ARBA00023163"/>
    </source>
</evidence>
<keyword evidence="7" id="KW-1185">Reference proteome</keyword>
<proteinExistence type="predicted"/>
<dbReference type="GO" id="GO:0003700">
    <property type="term" value="F:DNA-binding transcription factor activity"/>
    <property type="evidence" value="ECO:0007669"/>
    <property type="project" value="TreeGrafter"/>
</dbReference>
<dbReference type="AlphaFoldDB" id="A0A7H0VBF2"/>
<dbReference type="PROSITE" id="PS50042">
    <property type="entry name" value="CNMP_BINDING_3"/>
    <property type="match status" value="1"/>
</dbReference>
<dbReference type="SUPFAM" id="SSF51206">
    <property type="entry name" value="cAMP-binding domain-like"/>
    <property type="match status" value="1"/>
</dbReference>
<dbReference type="GO" id="GO:0003677">
    <property type="term" value="F:DNA binding"/>
    <property type="evidence" value="ECO:0007669"/>
    <property type="project" value="UniProtKB-KW"/>
</dbReference>
<dbReference type="InterPro" id="IPR050397">
    <property type="entry name" value="Env_Response_Regulators"/>
</dbReference>